<gene>
    <name evidence="5" type="ORF">H9871_06880</name>
</gene>
<keyword evidence="2" id="KW-0238">DNA-binding</keyword>
<dbReference type="InterPro" id="IPR036388">
    <property type="entry name" value="WH-like_DNA-bd_sf"/>
</dbReference>
<dbReference type="PRINTS" id="PR00778">
    <property type="entry name" value="HTHARSR"/>
</dbReference>
<evidence type="ECO:0000259" key="4">
    <source>
        <dbReference type="PROSITE" id="PS50987"/>
    </source>
</evidence>
<feature type="domain" description="HTH arsR-type" evidence="4">
    <location>
        <begin position="29"/>
        <end position="121"/>
    </location>
</feature>
<dbReference type="CDD" id="cd00090">
    <property type="entry name" value="HTH_ARSR"/>
    <property type="match status" value="1"/>
</dbReference>
<evidence type="ECO:0000256" key="1">
    <source>
        <dbReference type="ARBA" id="ARBA00023015"/>
    </source>
</evidence>
<keyword evidence="1" id="KW-0805">Transcription regulation</keyword>
<dbReference type="Pfam" id="PF01022">
    <property type="entry name" value="HTH_5"/>
    <property type="match status" value="1"/>
</dbReference>
<dbReference type="AlphaFoldDB" id="A0A9D1USZ0"/>
<dbReference type="Gene3D" id="1.10.10.10">
    <property type="entry name" value="Winged helix-like DNA-binding domain superfamily/Winged helix DNA-binding domain"/>
    <property type="match status" value="1"/>
</dbReference>
<sequence length="121" mass="12982">MTTPTDVATAGKMKVAARDECCALFAGPVGIADAERIASLLKALSDPTRLRLLSHVAAQGCQSVCACDLTETLGISQPTVSHHMKKLVDAGLLTREQRGRWAHYSVVLSTFAELRAFLDID</sequence>
<evidence type="ECO:0000313" key="5">
    <source>
        <dbReference type="EMBL" id="HIW99852.1"/>
    </source>
</evidence>
<dbReference type="InterPro" id="IPR018334">
    <property type="entry name" value="ArsR_HTH"/>
</dbReference>
<organism evidence="5 6">
    <name type="scientific">Candidatus Nesterenkonia stercoripullorum</name>
    <dbReference type="NCBI Taxonomy" id="2838701"/>
    <lineage>
        <taxon>Bacteria</taxon>
        <taxon>Bacillati</taxon>
        <taxon>Actinomycetota</taxon>
        <taxon>Actinomycetes</taxon>
        <taxon>Micrococcales</taxon>
        <taxon>Micrococcaceae</taxon>
        <taxon>Nesterenkonia</taxon>
    </lineage>
</organism>
<dbReference type="GO" id="GO:0003677">
    <property type="term" value="F:DNA binding"/>
    <property type="evidence" value="ECO:0007669"/>
    <property type="project" value="UniProtKB-KW"/>
</dbReference>
<dbReference type="SMART" id="SM00418">
    <property type="entry name" value="HTH_ARSR"/>
    <property type="match status" value="1"/>
</dbReference>
<dbReference type="InterPro" id="IPR051081">
    <property type="entry name" value="HTH_MetalResp_TranReg"/>
</dbReference>
<dbReference type="PANTHER" id="PTHR33154:SF18">
    <property type="entry name" value="ARSENICAL RESISTANCE OPERON REPRESSOR"/>
    <property type="match status" value="1"/>
</dbReference>
<dbReference type="NCBIfam" id="NF033788">
    <property type="entry name" value="HTH_metalloreg"/>
    <property type="match status" value="1"/>
</dbReference>
<reference evidence="5" key="2">
    <citation type="submission" date="2021-04" db="EMBL/GenBank/DDBJ databases">
        <authorList>
            <person name="Gilroy R."/>
        </authorList>
    </citation>
    <scope>NUCLEOTIDE SEQUENCE</scope>
    <source>
        <strain evidence="5">ChiHejej3B27-3195</strain>
    </source>
</reference>
<dbReference type="GO" id="GO:0003700">
    <property type="term" value="F:DNA-binding transcription factor activity"/>
    <property type="evidence" value="ECO:0007669"/>
    <property type="project" value="InterPro"/>
</dbReference>
<comment type="caution">
    <text evidence="5">The sequence shown here is derived from an EMBL/GenBank/DDBJ whole genome shotgun (WGS) entry which is preliminary data.</text>
</comment>
<accession>A0A9D1USZ0</accession>
<dbReference type="InterPro" id="IPR001845">
    <property type="entry name" value="HTH_ArsR_DNA-bd_dom"/>
</dbReference>
<dbReference type="PROSITE" id="PS50987">
    <property type="entry name" value="HTH_ARSR_2"/>
    <property type="match status" value="1"/>
</dbReference>
<protein>
    <submittedName>
        <fullName evidence="5">Metalloregulator ArsR/SmtB family transcription factor</fullName>
    </submittedName>
</protein>
<evidence type="ECO:0000313" key="6">
    <source>
        <dbReference type="Proteomes" id="UP000824151"/>
    </source>
</evidence>
<evidence type="ECO:0000256" key="3">
    <source>
        <dbReference type="ARBA" id="ARBA00023163"/>
    </source>
</evidence>
<dbReference type="InterPro" id="IPR011991">
    <property type="entry name" value="ArsR-like_HTH"/>
</dbReference>
<evidence type="ECO:0000256" key="2">
    <source>
        <dbReference type="ARBA" id="ARBA00023125"/>
    </source>
</evidence>
<dbReference type="SUPFAM" id="SSF46785">
    <property type="entry name" value="Winged helix' DNA-binding domain"/>
    <property type="match status" value="1"/>
</dbReference>
<dbReference type="InterPro" id="IPR036390">
    <property type="entry name" value="WH_DNA-bd_sf"/>
</dbReference>
<dbReference type="Proteomes" id="UP000824151">
    <property type="component" value="Unassembled WGS sequence"/>
</dbReference>
<dbReference type="PANTHER" id="PTHR33154">
    <property type="entry name" value="TRANSCRIPTIONAL REGULATOR, ARSR FAMILY"/>
    <property type="match status" value="1"/>
</dbReference>
<keyword evidence="3" id="KW-0804">Transcription</keyword>
<proteinExistence type="predicted"/>
<name>A0A9D1USZ0_9MICC</name>
<dbReference type="EMBL" id="DXGD01000255">
    <property type="protein sequence ID" value="HIW99852.1"/>
    <property type="molecule type" value="Genomic_DNA"/>
</dbReference>
<reference evidence="5" key="1">
    <citation type="journal article" date="2021" name="PeerJ">
        <title>Extensive microbial diversity within the chicken gut microbiome revealed by metagenomics and culture.</title>
        <authorList>
            <person name="Gilroy R."/>
            <person name="Ravi A."/>
            <person name="Getino M."/>
            <person name="Pursley I."/>
            <person name="Horton D.L."/>
            <person name="Alikhan N.F."/>
            <person name="Baker D."/>
            <person name="Gharbi K."/>
            <person name="Hall N."/>
            <person name="Watson M."/>
            <person name="Adriaenssens E.M."/>
            <person name="Foster-Nyarko E."/>
            <person name="Jarju S."/>
            <person name="Secka A."/>
            <person name="Antonio M."/>
            <person name="Oren A."/>
            <person name="Chaudhuri R.R."/>
            <person name="La Ragione R."/>
            <person name="Hildebrand F."/>
            <person name="Pallen M.J."/>
        </authorList>
    </citation>
    <scope>NUCLEOTIDE SEQUENCE</scope>
    <source>
        <strain evidence="5">ChiHejej3B27-3195</strain>
    </source>
</reference>
<dbReference type="PROSITE" id="PS00846">
    <property type="entry name" value="HTH_ARSR_1"/>
    <property type="match status" value="1"/>
</dbReference>